<gene>
    <name evidence="2" type="ORF">Nepgr_014463</name>
</gene>
<dbReference type="CDD" id="cd20406">
    <property type="entry name" value="Tudor_Agenet_AtDUF_rpt2_4"/>
    <property type="match status" value="1"/>
</dbReference>
<dbReference type="SMART" id="SM00743">
    <property type="entry name" value="Agenet"/>
    <property type="match status" value="2"/>
</dbReference>
<evidence type="ECO:0000313" key="2">
    <source>
        <dbReference type="EMBL" id="GMH12622.1"/>
    </source>
</evidence>
<evidence type="ECO:0000313" key="3">
    <source>
        <dbReference type="Proteomes" id="UP001279734"/>
    </source>
</evidence>
<dbReference type="EMBL" id="BSYO01000012">
    <property type="protein sequence ID" value="GMH12622.1"/>
    <property type="molecule type" value="Genomic_DNA"/>
</dbReference>
<dbReference type="InterPro" id="IPR014002">
    <property type="entry name" value="Agenet_dom_plant"/>
</dbReference>
<dbReference type="PANTHER" id="PTHR31917">
    <property type="entry name" value="AGENET DOMAIN-CONTAINING PROTEIN-RELATED"/>
    <property type="match status" value="1"/>
</dbReference>
<name>A0AAD3SK36_NEPGR</name>
<feature type="domain" description="Agenet" evidence="1">
    <location>
        <begin position="71"/>
        <end position="128"/>
    </location>
</feature>
<evidence type="ECO:0000259" key="1">
    <source>
        <dbReference type="SMART" id="SM00743"/>
    </source>
</evidence>
<protein>
    <recommendedName>
        <fullName evidence="1">Agenet domain-containing protein</fullName>
    </recommendedName>
</protein>
<keyword evidence="3" id="KW-1185">Reference proteome</keyword>
<dbReference type="AlphaFoldDB" id="A0AAD3SK36"/>
<organism evidence="2 3">
    <name type="scientific">Nepenthes gracilis</name>
    <name type="common">Slender pitcher plant</name>
    <dbReference type="NCBI Taxonomy" id="150966"/>
    <lineage>
        <taxon>Eukaryota</taxon>
        <taxon>Viridiplantae</taxon>
        <taxon>Streptophyta</taxon>
        <taxon>Embryophyta</taxon>
        <taxon>Tracheophyta</taxon>
        <taxon>Spermatophyta</taxon>
        <taxon>Magnoliopsida</taxon>
        <taxon>eudicotyledons</taxon>
        <taxon>Gunneridae</taxon>
        <taxon>Pentapetalae</taxon>
        <taxon>Caryophyllales</taxon>
        <taxon>Nepenthaceae</taxon>
        <taxon>Nepenthes</taxon>
    </lineage>
</organism>
<sequence>MAFKRGDLVEISSKEEGFLGSYYLAVVISQLETELFIVQYGTLLSDDEFSPLREIIPASSMRPTPPEVEVSGFDLMDEVEARANDGWWIGKVTRKFRRAKRYNVYFENSGEEIAYHLSELRFAGELIEFVAEITTRCYARVHT</sequence>
<dbReference type="Proteomes" id="UP001279734">
    <property type="component" value="Unassembled WGS sequence"/>
</dbReference>
<dbReference type="Pfam" id="PF05641">
    <property type="entry name" value="Agenet"/>
    <property type="match status" value="1"/>
</dbReference>
<feature type="domain" description="Agenet" evidence="1">
    <location>
        <begin position="1"/>
        <end position="69"/>
    </location>
</feature>
<dbReference type="PANTHER" id="PTHR31917:SF148">
    <property type="entry name" value="DUF724 DOMAIN-CONTAINING PROTEIN 2"/>
    <property type="match status" value="1"/>
</dbReference>
<proteinExistence type="predicted"/>
<dbReference type="CDD" id="cd20405">
    <property type="entry name" value="Tudor_Agenet_AtDUF_rpt1_3"/>
    <property type="match status" value="1"/>
</dbReference>
<accession>A0AAD3SK36</accession>
<dbReference type="InterPro" id="IPR008395">
    <property type="entry name" value="Agenet-like_dom"/>
</dbReference>
<comment type="caution">
    <text evidence="2">The sequence shown here is derived from an EMBL/GenBank/DDBJ whole genome shotgun (WGS) entry which is preliminary data.</text>
</comment>
<reference evidence="2" key="1">
    <citation type="submission" date="2023-05" db="EMBL/GenBank/DDBJ databases">
        <title>Nepenthes gracilis genome sequencing.</title>
        <authorList>
            <person name="Fukushima K."/>
        </authorList>
    </citation>
    <scope>NUCLEOTIDE SEQUENCE</scope>
    <source>
        <strain evidence="2">SING2019-196</strain>
    </source>
</reference>